<sequence length="305" mass="35529">MKPKNVTIYEAYKMFINEQLFRNNSKRTLIWYNENLSAFFNWLGENKNVDSLTVENYKSYCTFLQHDYVKRNGQPLKSSSVNSRVRAIKAFYNYCIEEDLLPDFSKKLKATKIRKTEKLPLDDDEIHTLVSAFGDSALEERNRCWVILMCDSGLRRGEIINLQIGNVHLARGFMIVTGKGDKQRFVPLGELSKISLATYIRKYRNEAKESEPVFVNRFGEKCTINTVKQVFQKLKKQTGILRLHAHLLRHTFATNYLVDGGDLETLRLLMGHSDLQVTMMYLHLAENKKLLQRKHQSHLDMIINS</sequence>
<dbReference type="InterPro" id="IPR050090">
    <property type="entry name" value="Tyrosine_recombinase_XerCD"/>
</dbReference>
<evidence type="ECO:0000313" key="10">
    <source>
        <dbReference type="Proteomes" id="UP000095662"/>
    </source>
</evidence>
<dbReference type="Proteomes" id="UP000095662">
    <property type="component" value="Unassembled WGS sequence"/>
</dbReference>
<evidence type="ECO:0000256" key="4">
    <source>
        <dbReference type="ARBA" id="ARBA00023125"/>
    </source>
</evidence>
<keyword evidence="4 6" id="KW-0238">DNA-binding</keyword>
<dbReference type="OrthoDB" id="9785687at2"/>
<dbReference type="Pfam" id="PF00589">
    <property type="entry name" value="Phage_integrase"/>
    <property type="match status" value="1"/>
</dbReference>
<gene>
    <name evidence="9" type="primary">xerD_1</name>
    <name evidence="9" type="ORF">ERS852540_01754</name>
</gene>
<evidence type="ECO:0000256" key="1">
    <source>
        <dbReference type="ARBA" id="ARBA00003283"/>
    </source>
</evidence>
<keyword evidence="5" id="KW-0233">DNA recombination</keyword>
<dbReference type="SUPFAM" id="SSF56349">
    <property type="entry name" value="DNA breaking-rejoining enzymes"/>
    <property type="match status" value="1"/>
</dbReference>
<proteinExistence type="inferred from homology"/>
<evidence type="ECO:0000256" key="6">
    <source>
        <dbReference type="PROSITE-ProRule" id="PRU01248"/>
    </source>
</evidence>
<organism evidence="9 10">
    <name type="scientific">[Eubacterium] siraeum</name>
    <dbReference type="NCBI Taxonomy" id="39492"/>
    <lineage>
        <taxon>Bacteria</taxon>
        <taxon>Bacillati</taxon>
        <taxon>Bacillota</taxon>
        <taxon>Clostridia</taxon>
        <taxon>Eubacteriales</taxon>
        <taxon>Oscillospiraceae</taxon>
        <taxon>Oscillospiraceae incertae sedis</taxon>
    </lineage>
</organism>
<evidence type="ECO:0000256" key="5">
    <source>
        <dbReference type="ARBA" id="ARBA00023172"/>
    </source>
</evidence>
<evidence type="ECO:0000256" key="3">
    <source>
        <dbReference type="ARBA" id="ARBA00022908"/>
    </source>
</evidence>
<dbReference type="EMBL" id="CZBY01000014">
    <property type="protein sequence ID" value="CUQ88624.1"/>
    <property type="molecule type" value="Genomic_DNA"/>
</dbReference>
<dbReference type="Pfam" id="PF02899">
    <property type="entry name" value="Phage_int_SAM_1"/>
    <property type="match status" value="1"/>
</dbReference>
<evidence type="ECO:0000259" key="8">
    <source>
        <dbReference type="PROSITE" id="PS51900"/>
    </source>
</evidence>
<evidence type="ECO:0000313" key="9">
    <source>
        <dbReference type="EMBL" id="CUQ88624.1"/>
    </source>
</evidence>
<dbReference type="STRING" id="39492.ERS852540_01754"/>
<dbReference type="InterPro" id="IPR004107">
    <property type="entry name" value="Integrase_SAM-like_N"/>
</dbReference>
<dbReference type="GO" id="GO:0006310">
    <property type="term" value="P:DNA recombination"/>
    <property type="evidence" value="ECO:0007669"/>
    <property type="project" value="UniProtKB-KW"/>
</dbReference>
<dbReference type="Gene3D" id="1.10.150.130">
    <property type="match status" value="1"/>
</dbReference>
<accession>A0A174ZN89</accession>
<name>A0A174ZN89_9FIRM</name>
<dbReference type="AlphaFoldDB" id="A0A174ZN89"/>
<dbReference type="Gene3D" id="1.10.443.10">
    <property type="entry name" value="Intergrase catalytic core"/>
    <property type="match status" value="1"/>
</dbReference>
<dbReference type="InterPro" id="IPR044068">
    <property type="entry name" value="CB"/>
</dbReference>
<keyword evidence="3" id="KW-0229">DNA integration</keyword>
<evidence type="ECO:0000256" key="2">
    <source>
        <dbReference type="ARBA" id="ARBA00008857"/>
    </source>
</evidence>
<dbReference type="PROSITE" id="PS51898">
    <property type="entry name" value="TYR_RECOMBINASE"/>
    <property type="match status" value="1"/>
</dbReference>
<evidence type="ECO:0000259" key="7">
    <source>
        <dbReference type="PROSITE" id="PS51898"/>
    </source>
</evidence>
<dbReference type="GO" id="GO:0003677">
    <property type="term" value="F:DNA binding"/>
    <property type="evidence" value="ECO:0007669"/>
    <property type="project" value="UniProtKB-UniRule"/>
</dbReference>
<feature type="domain" description="Core-binding (CB)" evidence="8">
    <location>
        <begin position="6"/>
        <end position="96"/>
    </location>
</feature>
<feature type="domain" description="Tyr recombinase" evidence="7">
    <location>
        <begin position="114"/>
        <end position="296"/>
    </location>
</feature>
<reference evidence="9 10" key="1">
    <citation type="submission" date="2015-09" db="EMBL/GenBank/DDBJ databases">
        <authorList>
            <consortium name="Pathogen Informatics"/>
        </authorList>
    </citation>
    <scope>NUCLEOTIDE SEQUENCE [LARGE SCALE GENOMIC DNA]</scope>
    <source>
        <strain evidence="9 10">2789STDY5834928</strain>
    </source>
</reference>
<dbReference type="PANTHER" id="PTHR30349">
    <property type="entry name" value="PHAGE INTEGRASE-RELATED"/>
    <property type="match status" value="1"/>
</dbReference>
<comment type="similarity">
    <text evidence="2">Belongs to the 'phage' integrase family.</text>
</comment>
<dbReference type="PANTHER" id="PTHR30349:SF64">
    <property type="entry name" value="PROPHAGE INTEGRASE INTD-RELATED"/>
    <property type="match status" value="1"/>
</dbReference>
<dbReference type="InterPro" id="IPR010998">
    <property type="entry name" value="Integrase_recombinase_N"/>
</dbReference>
<comment type="function">
    <text evidence="1">Site-specific tyrosine recombinase, which acts by catalyzing the cutting and rejoining of the recombining DNA molecules.</text>
</comment>
<dbReference type="InterPro" id="IPR002104">
    <property type="entry name" value="Integrase_catalytic"/>
</dbReference>
<protein>
    <submittedName>
        <fullName evidence="9">Tyrosine recombinase XerD</fullName>
    </submittedName>
</protein>
<dbReference type="PROSITE" id="PS51900">
    <property type="entry name" value="CB"/>
    <property type="match status" value="1"/>
</dbReference>
<dbReference type="InterPro" id="IPR013762">
    <property type="entry name" value="Integrase-like_cat_sf"/>
</dbReference>
<dbReference type="InterPro" id="IPR011010">
    <property type="entry name" value="DNA_brk_join_enz"/>
</dbReference>
<dbReference type="GO" id="GO:0015074">
    <property type="term" value="P:DNA integration"/>
    <property type="evidence" value="ECO:0007669"/>
    <property type="project" value="UniProtKB-KW"/>
</dbReference>